<keyword evidence="3" id="KW-0472">Membrane</keyword>
<reference evidence="5" key="1">
    <citation type="submission" date="2023-10" db="EMBL/GenBank/DDBJ databases">
        <authorList>
            <person name="Chen Y."/>
            <person name="Shah S."/>
            <person name="Dougan E. K."/>
            <person name="Thang M."/>
            <person name="Chan C."/>
        </authorList>
    </citation>
    <scope>NUCLEOTIDE SEQUENCE [LARGE SCALE GENOMIC DNA]</scope>
</reference>
<dbReference type="SMART" id="SM00054">
    <property type="entry name" value="EFh"/>
    <property type="match status" value="2"/>
</dbReference>
<dbReference type="PROSITE" id="PS50222">
    <property type="entry name" value="EF_HAND_2"/>
    <property type="match status" value="2"/>
</dbReference>
<keyword evidence="6" id="KW-1185">Reference proteome</keyword>
<dbReference type="InterPro" id="IPR018247">
    <property type="entry name" value="EF_Hand_1_Ca_BS"/>
</dbReference>
<proteinExistence type="predicted"/>
<dbReference type="Pfam" id="PF13499">
    <property type="entry name" value="EF-hand_7"/>
    <property type="match status" value="1"/>
</dbReference>
<evidence type="ECO:0000259" key="4">
    <source>
        <dbReference type="PROSITE" id="PS50222"/>
    </source>
</evidence>
<evidence type="ECO:0000256" key="3">
    <source>
        <dbReference type="SAM" id="Phobius"/>
    </source>
</evidence>
<evidence type="ECO:0000313" key="5">
    <source>
        <dbReference type="EMBL" id="CAK0869618.1"/>
    </source>
</evidence>
<protein>
    <recommendedName>
        <fullName evidence="4">EF-hand domain-containing protein</fullName>
    </recommendedName>
</protein>
<name>A0ABN9VC35_9DINO</name>
<dbReference type="CDD" id="cd00051">
    <property type="entry name" value="EFh"/>
    <property type="match status" value="1"/>
</dbReference>
<dbReference type="Proteomes" id="UP001189429">
    <property type="component" value="Unassembled WGS sequence"/>
</dbReference>
<feature type="compositionally biased region" description="Polar residues" evidence="2">
    <location>
        <begin position="171"/>
        <end position="185"/>
    </location>
</feature>
<dbReference type="InterPro" id="IPR011992">
    <property type="entry name" value="EF-hand-dom_pair"/>
</dbReference>
<feature type="domain" description="EF-hand" evidence="4">
    <location>
        <begin position="100"/>
        <end position="127"/>
    </location>
</feature>
<keyword evidence="3" id="KW-0812">Transmembrane</keyword>
<dbReference type="EMBL" id="CAUYUJ010016869">
    <property type="protein sequence ID" value="CAK0869618.1"/>
    <property type="molecule type" value="Genomic_DNA"/>
</dbReference>
<evidence type="ECO:0000256" key="2">
    <source>
        <dbReference type="SAM" id="MobiDB-lite"/>
    </source>
</evidence>
<feature type="region of interest" description="Disordered" evidence="2">
    <location>
        <begin position="163"/>
        <end position="197"/>
    </location>
</feature>
<feature type="region of interest" description="Disordered" evidence="2">
    <location>
        <begin position="247"/>
        <end position="288"/>
    </location>
</feature>
<evidence type="ECO:0000313" key="6">
    <source>
        <dbReference type="Proteomes" id="UP001189429"/>
    </source>
</evidence>
<feature type="domain" description="EF-hand" evidence="4">
    <location>
        <begin position="48"/>
        <end position="83"/>
    </location>
</feature>
<feature type="transmembrane region" description="Helical" evidence="3">
    <location>
        <begin position="298"/>
        <end position="317"/>
    </location>
</feature>
<dbReference type="SUPFAM" id="SSF47473">
    <property type="entry name" value="EF-hand"/>
    <property type="match status" value="1"/>
</dbReference>
<dbReference type="Gene3D" id="1.10.238.10">
    <property type="entry name" value="EF-hand"/>
    <property type="match status" value="1"/>
</dbReference>
<dbReference type="InterPro" id="IPR002048">
    <property type="entry name" value="EF_hand_dom"/>
</dbReference>
<keyword evidence="3" id="KW-1133">Transmembrane helix</keyword>
<gene>
    <name evidence="5" type="ORF">PCOR1329_LOCUS55919</name>
</gene>
<sequence>MAVRRGGSGRVASEPRLAPFRRFNQDLICRNTFQKPFHLAYDEYERVKDLQFIKDLFTSADQNGNGTLEYKEFARCMSHPATFRVFNERFGLQRHQTPVVFRAFDLDGSGSISLPEWFETCTFLMQVVKDGDVITNWRQKDMRALKDNWESWNIKYPRQQHRAIAPGSPQGAGSQDRPSGPSTPVTPKRAVAAAERSGSRMCLTAPAALGGRSPLLRHSSSALSAAEDVASPRNACAASAPGGMLDPHGAGGAAKAPGRGGAARGGMLQREPASAARQRGGGAARGGRSFQRRNRYTYHYAALAFAPFLGASWWQAFAATAGLASKFWSGRTLGEVQGVARKPGKGC</sequence>
<evidence type="ECO:0000256" key="1">
    <source>
        <dbReference type="ARBA" id="ARBA00022837"/>
    </source>
</evidence>
<dbReference type="PROSITE" id="PS00018">
    <property type="entry name" value="EF_HAND_1"/>
    <property type="match status" value="2"/>
</dbReference>
<accession>A0ABN9VC35</accession>
<comment type="caution">
    <text evidence="5">The sequence shown here is derived from an EMBL/GenBank/DDBJ whole genome shotgun (WGS) entry which is preliminary data.</text>
</comment>
<keyword evidence="1" id="KW-0106">Calcium</keyword>
<organism evidence="5 6">
    <name type="scientific">Prorocentrum cordatum</name>
    <dbReference type="NCBI Taxonomy" id="2364126"/>
    <lineage>
        <taxon>Eukaryota</taxon>
        <taxon>Sar</taxon>
        <taxon>Alveolata</taxon>
        <taxon>Dinophyceae</taxon>
        <taxon>Prorocentrales</taxon>
        <taxon>Prorocentraceae</taxon>
        <taxon>Prorocentrum</taxon>
    </lineage>
</organism>